<protein>
    <submittedName>
        <fullName evidence="2">Uncharacterized protein</fullName>
    </submittedName>
</protein>
<sequence>MQTEPRLSAGYDGYCNCKEHCDGVERLVSRSTWYSHAAYRAKITQTFTEFIAGQRGLDNPAPARRHENSSSFLCKRERDHQGASGSTLARDSQEQVPKRRCMNNNYDVPNEGNKNSAERSAGIACEHETSNDDLNAAANDSSYEDSRDDRDAATGFQISTHQLQNSEQDFLGTQKHLSLRGGLKGNHASSYSELRIR</sequence>
<evidence type="ECO:0000313" key="3">
    <source>
        <dbReference type="Proteomes" id="UP000287166"/>
    </source>
</evidence>
<reference evidence="2 3" key="1">
    <citation type="journal article" date="2018" name="Sci. Rep.">
        <title>Genome sequence of the cauliflower mushroom Sparassis crispa (Hanabiratake) and its association with beneficial usage.</title>
        <authorList>
            <person name="Kiyama R."/>
            <person name="Furutani Y."/>
            <person name="Kawaguchi K."/>
            <person name="Nakanishi T."/>
        </authorList>
    </citation>
    <scope>NUCLEOTIDE SEQUENCE [LARGE SCALE GENOMIC DNA]</scope>
</reference>
<evidence type="ECO:0000256" key="1">
    <source>
        <dbReference type="SAM" id="MobiDB-lite"/>
    </source>
</evidence>
<proteinExistence type="predicted"/>
<accession>A0A401H499</accession>
<dbReference type="EMBL" id="BFAD01000015">
    <property type="protein sequence ID" value="GBE89209.1"/>
    <property type="molecule type" value="Genomic_DNA"/>
</dbReference>
<dbReference type="AlphaFoldDB" id="A0A401H499"/>
<keyword evidence="3" id="KW-1185">Reference proteome</keyword>
<feature type="region of interest" description="Disordered" evidence="1">
    <location>
        <begin position="77"/>
        <end position="150"/>
    </location>
</feature>
<dbReference type="GeneID" id="38786126"/>
<feature type="compositionally biased region" description="Polar residues" evidence="1">
    <location>
        <begin position="102"/>
        <end position="115"/>
    </location>
</feature>
<name>A0A401H499_9APHY</name>
<evidence type="ECO:0000313" key="2">
    <source>
        <dbReference type="EMBL" id="GBE89209.1"/>
    </source>
</evidence>
<dbReference type="InParanoid" id="A0A401H499"/>
<gene>
    <name evidence="2" type="ORF">SCP_1502170</name>
</gene>
<dbReference type="Proteomes" id="UP000287166">
    <property type="component" value="Unassembled WGS sequence"/>
</dbReference>
<organism evidence="2 3">
    <name type="scientific">Sparassis crispa</name>
    <dbReference type="NCBI Taxonomy" id="139825"/>
    <lineage>
        <taxon>Eukaryota</taxon>
        <taxon>Fungi</taxon>
        <taxon>Dikarya</taxon>
        <taxon>Basidiomycota</taxon>
        <taxon>Agaricomycotina</taxon>
        <taxon>Agaricomycetes</taxon>
        <taxon>Polyporales</taxon>
        <taxon>Sparassidaceae</taxon>
        <taxon>Sparassis</taxon>
    </lineage>
</organism>
<comment type="caution">
    <text evidence="2">The sequence shown here is derived from an EMBL/GenBank/DDBJ whole genome shotgun (WGS) entry which is preliminary data.</text>
</comment>
<dbReference type="RefSeq" id="XP_027620122.1">
    <property type="nucleotide sequence ID" value="XM_027764321.1"/>
</dbReference>